<dbReference type="PROSITE" id="PS51257">
    <property type="entry name" value="PROKAR_LIPOPROTEIN"/>
    <property type="match status" value="1"/>
</dbReference>
<dbReference type="AlphaFoldDB" id="A0A163XCF6"/>
<keyword evidence="1" id="KW-0732">Signal</keyword>
<proteinExistence type="predicted"/>
<evidence type="ECO:0008006" key="4">
    <source>
        <dbReference type="Google" id="ProtNLM"/>
    </source>
</evidence>
<keyword evidence="3" id="KW-1185">Reference proteome</keyword>
<protein>
    <recommendedName>
        <fullName evidence="4">Lipoprotein</fullName>
    </recommendedName>
</protein>
<reference evidence="2 3" key="1">
    <citation type="submission" date="2016-03" db="EMBL/GenBank/DDBJ databases">
        <title>Microsymbionts genomes from the relict species Vavilovia formosa (Stev.) Fed.</title>
        <authorList>
            <person name="Kopat V."/>
            <person name="Chirak E."/>
            <person name="Kimeklis A."/>
            <person name="Andronov E."/>
        </authorList>
    </citation>
    <scope>NUCLEOTIDE SEQUENCE [LARGE SCALE GENOMIC DNA]</scope>
    <source>
        <strain evidence="2 3">Vaf07</strain>
    </source>
</reference>
<evidence type="ECO:0000313" key="2">
    <source>
        <dbReference type="EMBL" id="KZD20719.1"/>
    </source>
</evidence>
<feature type="chain" id="PRO_5007847407" description="Lipoprotein" evidence="1">
    <location>
        <begin position="24"/>
        <end position="138"/>
    </location>
</feature>
<dbReference type="Proteomes" id="UP000076574">
    <property type="component" value="Unassembled WGS sequence"/>
</dbReference>
<evidence type="ECO:0000256" key="1">
    <source>
        <dbReference type="SAM" id="SignalP"/>
    </source>
</evidence>
<dbReference type="OrthoDB" id="9960736at2"/>
<dbReference type="EMBL" id="LVYV01000055">
    <property type="protein sequence ID" value="KZD20719.1"/>
    <property type="molecule type" value="Genomic_DNA"/>
</dbReference>
<gene>
    <name evidence="2" type="ORF">A4A58_18505</name>
</gene>
<dbReference type="RefSeq" id="WP_068738400.1">
    <property type="nucleotide sequence ID" value="NZ_LVYV01000055.1"/>
</dbReference>
<organism evidence="2 3">
    <name type="scientific">Tardiphaga robiniae</name>
    <dbReference type="NCBI Taxonomy" id="943830"/>
    <lineage>
        <taxon>Bacteria</taxon>
        <taxon>Pseudomonadati</taxon>
        <taxon>Pseudomonadota</taxon>
        <taxon>Alphaproteobacteria</taxon>
        <taxon>Hyphomicrobiales</taxon>
        <taxon>Nitrobacteraceae</taxon>
        <taxon>Tardiphaga</taxon>
    </lineage>
</organism>
<evidence type="ECO:0000313" key="3">
    <source>
        <dbReference type="Proteomes" id="UP000076574"/>
    </source>
</evidence>
<sequence>MIKSSLYSSSIAFMLACCLSACGEEPLCRRPEVLEKVKQLFDQQQFGSFIHAPNVFKVREESATLYTNRPEGGVSKCSVLMTTDLIEMLRLSGQQSAEDIEKIRQEAPKKGFSLTKDDLVTYLVQPLSSGKHYVTVFP</sequence>
<name>A0A163XCF6_9BRAD</name>
<dbReference type="STRING" id="943830.A4A58_18505"/>
<accession>A0A163XCF6</accession>
<feature type="signal peptide" evidence="1">
    <location>
        <begin position="1"/>
        <end position="23"/>
    </location>
</feature>
<comment type="caution">
    <text evidence="2">The sequence shown here is derived from an EMBL/GenBank/DDBJ whole genome shotgun (WGS) entry which is preliminary data.</text>
</comment>